<gene>
    <name evidence="5" type="ORF">CEY02_08190</name>
</gene>
<dbReference type="Gene3D" id="1.10.357.10">
    <property type="entry name" value="Tetracycline Repressor, domain 2"/>
    <property type="match status" value="1"/>
</dbReference>
<keyword evidence="2 3" id="KW-0238">DNA-binding</keyword>
<proteinExistence type="predicted"/>
<keyword evidence="1" id="KW-0678">Repressor</keyword>
<dbReference type="SUPFAM" id="SSF46689">
    <property type="entry name" value="Homeodomain-like"/>
    <property type="match status" value="1"/>
</dbReference>
<protein>
    <submittedName>
        <fullName evidence="5">TetR family transcriptional regulator</fullName>
    </submittedName>
</protein>
<dbReference type="InterPro" id="IPR009057">
    <property type="entry name" value="Homeodomain-like_sf"/>
</dbReference>
<dbReference type="OrthoDB" id="9806334at2"/>
<comment type="caution">
    <text evidence="5">The sequence shown here is derived from an EMBL/GenBank/DDBJ whole genome shotgun (WGS) entry which is preliminary data.</text>
</comment>
<evidence type="ECO:0000256" key="2">
    <source>
        <dbReference type="ARBA" id="ARBA00023125"/>
    </source>
</evidence>
<feature type="DNA-binding region" description="H-T-H motif" evidence="3">
    <location>
        <begin position="26"/>
        <end position="45"/>
    </location>
</feature>
<feature type="domain" description="HTH tetR-type" evidence="4">
    <location>
        <begin position="3"/>
        <end position="63"/>
    </location>
</feature>
<dbReference type="PANTHER" id="PTHR43479">
    <property type="entry name" value="ACREF/ENVCD OPERON REPRESSOR-RELATED"/>
    <property type="match status" value="1"/>
</dbReference>
<dbReference type="EMBL" id="NKHG01000054">
    <property type="protein sequence ID" value="PCK21442.1"/>
    <property type="molecule type" value="Genomic_DNA"/>
</dbReference>
<dbReference type="PROSITE" id="PS50977">
    <property type="entry name" value="HTH_TETR_2"/>
    <property type="match status" value="1"/>
</dbReference>
<sequence length="180" mass="21000">MSKTKKEEIFEAAAHTILKEGLHQLTLQQVAEHANMTKAGLLYHFSNKEELIQKMNEHAIVCFRQQLENHQETYKNEKAPYVRAYIMATLDDLDMQNTIQLCTSMLATMSFDEALLNPWRDFYAEFKSKAAEEINDPALSQLIRLVCDGIWFSEMFQLEPLNREEKTLLLHRILHILEEG</sequence>
<evidence type="ECO:0000313" key="6">
    <source>
        <dbReference type="Proteomes" id="UP000228754"/>
    </source>
</evidence>
<evidence type="ECO:0000313" key="5">
    <source>
        <dbReference type="EMBL" id="PCK21442.1"/>
    </source>
</evidence>
<dbReference type="InterPro" id="IPR001647">
    <property type="entry name" value="HTH_TetR"/>
</dbReference>
<dbReference type="InterPro" id="IPR050624">
    <property type="entry name" value="HTH-type_Tx_Regulator"/>
</dbReference>
<dbReference type="AlphaFoldDB" id="A0A2A5IWF8"/>
<dbReference type="Pfam" id="PF17937">
    <property type="entry name" value="TetR_C_28"/>
    <property type="match status" value="1"/>
</dbReference>
<reference evidence="5 6" key="1">
    <citation type="submission" date="2017-06" db="EMBL/GenBank/DDBJ databases">
        <title>Draft Genome Sequence of Bacillus sp Strain 36R Isolated from saline sediment at Atanasia, Sonora, Mexico.</title>
        <authorList>
            <person name="Sanchez Diaz R."/>
            <person name="Quiroz Macias M.E."/>
            <person name="Ibarra Gamez J.C."/>
            <person name="Enciso Ibarra J."/>
            <person name="Gomez Gil B."/>
            <person name="Galaviz Silva L."/>
        </authorList>
    </citation>
    <scope>NUCLEOTIDE SEQUENCE [LARGE SCALE GENOMIC DNA]</scope>
    <source>
        <strain evidence="5 6">36R_ATNSAL</strain>
    </source>
</reference>
<name>A0A2A5IWF8_BACPU</name>
<dbReference type="InterPro" id="IPR036271">
    <property type="entry name" value="Tet_transcr_reg_TetR-rel_C_sf"/>
</dbReference>
<dbReference type="GO" id="GO:0003677">
    <property type="term" value="F:DNA binding"/>
    <property type="evidence" value="ECO:0007669"/>
    <property type="project" value="UniProtKB-UniRule"/>
</dbReference>
<dbReference type="InterPro" id="IPR041479">
    <property type="entry name" value="TetR_CgmR_C"/>
</dbReference>
<accession>A0A2A5IWF8</accession>
<dbReference type="Proteomes" id="UP000228754">
    <property type="component" value="Unassembled WGS sequence"/>
</dbReference>
<dbReference type="Pfam" id="PF00440">
    <property type="entry name" value="TetR_N"/>
    <property type="match status" value="1"/>
</dbReference>
<dbReference type="PANTHER" id="PTHR43479:SF11">
    <property type="entry name" value="ACREF_ENVCD OPERON REPRESSOR-RELATED"/>
    <property type="match status" value="1"/>
</dbReference>
<dbReference type="PRINTS" id="PR00455">
    <property type="entry name" value="HTHTETR"/>
</dbReference>
<evidence type="ECO:0000256" key="3">
    <source>
        <dbReference type="PROSITE-ProRule" id="PRU00335"/>
    </source>
</evidence>
<evidence type="ECO:0000259" key="4">
    <source>
        <dbReference type="PROSITE" id="PS50977"/>
    </source>
</evidence>
<organism evidence="5 6">
    <name type="scientific">Bacillus pumilus</name>
    <name type="common">Bacillus mesentericus</name>
    <dbReference type="NCBI Taxonomy" id="1408"/>
    <lineage>
        <taxon>Bacteria</taxon>
        <taxon>Bacillati</taxon>
        <taxon>Bacillota</taxon>
        <taxon>Bacilli</taxon>
        <taxon>Bacillales</taxon>
        <taxon>Bacillaceae</taxon>
        <taxon>Bacillus</taxon>
    </lineage>
</organism>
<dbReference type="SUPFAM" id="SSF48498">
    <property type="entry name" value="Tetracyclin repressor-like, C-terminal domain"/>
    <property type="match status" value="1"/>
</dbReference>
<evidence type="ECO:0000256" key="1">
    <source>
        <dbReference type="ARBA" id="ARBA00022491"/>
    </source>
</evidence>